<keyword evidence="6 8" id="KW-1133">Transmembrane helix</keyword>
<keyword evidence="3 8" id="KW-0812">Transmembrane</keyword>
<dbReference type="Pfam" id="PF00005">
    <property type="entry name" value="ABC_tran"/>
    <property type="match status" value="1"/>
</dbReference>
<organism evidence="11 12">
    <name type="scientific">Sphingobium agri</name>
    <dbReference type="NCBI Taxonomy" id="2933566"/>
    <lineage>
        <taxon>Bacteria</taxon>
        <taxon>Pseudomonadati</taxon>
        <taxon>Pseudomonadota</taxon>
        <taxon>Alphaproteobacteria</taxon>
        <taxon>Sphingomonadales</taxon>
        <taxon>Sphingomonadaceae</taxon>
        <taxon>Sphingobium</taxon>
    </lineage>
</organism>
<feature type="transmembrane region" description="Helical" evidence="8">
    <location>
        <begin position="77"/>
        <end position="94"/>
    </location>
</feature>
<keyword evidence="5 11" id="KW-0067">ATP-binding</keyword>
<dbReference type="Pfam" id="PF06472">
    <property type="entry name" value="ABC_membrane_2"/>
    <property type="match status" value="1"/>
</dbReference>
<dbReference type="SMART" id="SM00382">
    <property type="entry name" value="AAA"/>
    <property type="match status" value="1"/>
</dbReference>
<protein>
    <submittedName>
        <fullName evidence="11">ATP-binding cassette domain-containing protein</fullName>
    </submittedName>
</protein>
<dbReference type="PROSITE" id="PS50929">
    <property type="entry name" value="ABC_TM1F"/>
    <property type="match status" value="1"/>
</dbReference>
<evidence type="ECO:0000256" key="1">
    <source>
        <dbReference type="ARBA" id="ARBA00004651"/>
    </source>
</evidence>
<evidence type="ECO:0000259" key="10">
    <source>
        <dbReference type="PROSITE" id="PS50929"/>
    </source>
</evidence>
<dbReference type="CDD" id="cd03223">
    <property type="entry name" value="ABCD_peroxisomal_ALDP"/>
    <property type="match status" value="1"/>
</dbReference>
<name>A0ABT0DZM9_9SPHN</name>
<evidence type="ECO:0000256" key="5">
    <source>
        <dbReference type="ARBA" id="ARBA00022840"/>
    </source>
</evidence>
<feature type="transmembrane region" description="Helical" evidence="8">
    <location>
        <begin position="279"/>
        <end position="298"/>
    </location>
</feature>
<dbReference type="EMBL" id="JALKHS010000010">
    <property type="protein sequence ID" value="MCK0532577.1"/>
    <property type="molecule type" value="Genomic_DNA"/>
</dbReference>
<evidence type="ECO:0000313" key="11">
    <source>
        <dbReference type="EMBL" id="MCK0532577.1"/>
    </source>
</evidence>
<dbReference type="InterPro" id="IPR017871">
    <property type="entry name" value="ABC_transporter-like_CS"/>
</dbReference>
<keyword evidence="12" id="KW-1185">Reference proteome</keyword>
<keyword evidence="4" id="KW-0547">Nucleotide-binding</keyword>
<comment type="caution">
    <text evidence="11">The sequence shown here is derived from an EMBL/GenBank/DDBJ whole genome shotgun (WGS) entry which is preliminary data.</text>
</comment>
<dbReference type="InterPro" id="IPR036640">
    <property type="entry name" value="ABC1_TM_sf"/>
</dbReference>
<evidence type="ECO:0000256" key="3">
    <source>
        <dbReference type="ARBA" id="ARBA00022692"/>
    </source>
</evidence>
<dbReference type="SUPFAM" id="SSF90123">
    <property type="entry name" value="ABC transporter transmembrane region"/>
    <property type="match status" value="1"/>
</dbReference>
<dbReference type="PROSITE" id="PS00211">
    <property type="entry name" value="ABC_TRANSPORTER_1"/>
    <property type="match status" value="1"/>
</dbReference>
<keyword evidence="7 8" id="KW-0472">Membrane</keyword>
<dbReference type="GO" id="GO:0005524">
    <property type="term" value="F:ATP binding"/>
    <property type="evidence" value="ECO:0007669"/>
    <property type="project" value="UniProtKB-KW"/>
</dbReference>
<dbReference type="PROSITE" id="PS50893">
    <property type="entry name" value="ABC_TRANSPORTER_2"/>
    <property type="match status" value="1"/>
</dbReference>
<evidence type="ECO:0000256" key="7">
    <source>
        <dbReference type="ARBA" id="ARBA00023136"/>
    </source>
</evidence>
<accession>A0ABT0DZM9</accession>
<evidence type="ECO:0000256" key="6">
    <source>
        <dbReference type="ARBA" id="ARBA00022989"/>
    </source>
</evidence>
<dbReference type="InterPro" id="IPR027417">
    <property type="entry name" value="P-loop_NTPase"/>
</dbReference>
<sequence>MLPAQTLRDRRDYRIDGRFLRRMFVFSRPYWTRKGAWPSWCALGVWIAFAFGETALGAKLSFLTKQMSDALIQRQEVAYWQYFLLLALVGLLISRPPDVGLLNHLFNYLFERLVLHWRTWTTRDLVGRFLGNRVYYRIEQDADLDNVDQRMQAEVGQLCRMITLLPNVIFGSLSGLSVQGWILYSITPVLFFGVLIYGVTMTVVIFLIYRPFIRLSFDSTVAEADLRFGMLHVRINAETVALYRGEMAEAASIDNRLMRAIRIGIAQARYQVVMGGIKAGLGAVWLALPAMILVPMYFDNQISFGTIAQATASAALLLNNFKTITDFVPVFANSAPHVVRLVEIMEKADAVAKNTTDSSRSIRFSHDDNIRIDKLTLQTPGKERTLLRDLTMTIQGGENVLIVGRTGVGKSSLLRALAGLWREGKGEIGMPSPDEMLFLPQRPYMLLGSLREQLLYPNTDRVMPEAQLQELLEKVSLPNLAAMHGGFDSVIDWARVLSLGEQQRIGFARALAAAPRYVVLDEATSAVDGGTERQLYEALAQSGATYLSVGHRATLLAYHSRVLQLLPGGDTVQRKSDPADHVELA</sequence>
<proteinExistence type="predicted"/>
<evidence type="ECO:0000256" key="2">
    <source>
        <dbReference type="ARBA" id="ARBA00022448"/>
    </source>
</evidence>
<feature type="domain" description="ABC transporter" evidence="9">
    <location>
        <begin position="370"/>
        <end position="584"/>
    </location>
</feature>
<comment type="subcellular location">
    <subcellularLocation>
        <location evidence="1">Cell membrane</location>
        <topology evidence="1">Multi-pass membrane protein</topology>
    </subcellularLocation>
</comment>
<dbReference type="InterPro" id="IPR003593">
    <property type="entry name" value="AAA+_ATPase"/>
</dbReference>
<evidence type="ECO:0000259" key="9">
    <source>
        <dbReference type="PROSITE" id="PS50893"/>
    </source>
</evidence>
<dbReference type="PANTHER" id="PTHR11384:SF59">
    <property type="entry name" value="LYSOSOMAL COBALAMIN TRANSPORTER ABCD4"/>
    <property type="match status" value="1"/>
</dbReference>
<dbReference type="Proteomes" id="UP001203512">
    <property type="component" value="Unassembled WGS sequence"/>
</dbReference>
<dbReference type="RefSeq" id="WP_201516230.1">
    <property type="nucleotide sequence ID" value="NZ_JALKHS010000010.1"/>
</dbReference>
<evidence type="ECO:0000313" key="12">
    <source>
        <dbReference type="Proteomes" id="UP001203512"/>
    </source>
</evidence>
<feature type="transmembrane region" description="Helical" evidence="8">
    <location>
        <begin position="37"/>
        <end position="56"/>
    </location>
</feature>
<dbReference type="PANTHER" id="PTHR11384">
    <property type="entry name" value="ATP-BINDING CASSETTE, SUB-FAMILY D MEMBER"/>
    <property type="match status" value="1"/>
</dbReference>
<gene>
    <name evidence="11" type="ORF">MU848_13380</name>
</gene>
<feature type="domain" description="ABC transmembrane type-1" evidence="10">
    <location>
        <begin position="47"/>
        <end position="333"/>
    </location>
</feature>
<evidence type="ECO:0000256" key="4">
    <source>
        <dbReference type="ARBA" id="ARBA00022741"/>
    </source>
</evidence>
<evidence type="ECO:0000256" key="8">
    <source>
        <dbReference type="SAM" id="Phobius"/>
    </source>
</evidence>
<dbReference type="Gene3D" id="1.20.1560.10">
    <property type="entry name" value="ABC transporter type 1, transmembrane domain"/>
    <property type="match status" value="1"/>
</dbReference>
<feature type="transmembrane region" description="Helical" evidence="8">
    <location>
        <begin position="181"/>
        <end position="209"/>
    </location>
</feature>
<dbReference type="SUPFAM" id="SSF52540">
    <property type="entry name" value="P-loop containing nucleoside triphosphate hydrolases"/>
    <property type="match status" value="1"/>
</dbReference>
<keyword evidence="2" id="KW-0813">Transport</keyword>
<dbReference type="InterPro" id="IPR011527">
    <property type="entry name" value="ABC1_TM_dom"/>
</dbReference>
<reference evidence="11 12" key="1">
    <citation type="submission" date="2022-04" db="EMBL/GenBank/DDBJ databases">
        <authorList>
            <person name="Huq M.A."/>
        </authorList>
    </citation>
    <scope>NUCLEOTIDE SEQUENCE [LARGE SCALE GENOMIC DNA]</scope>
    <source>
        <strain evidence="11 12">MAH-33</strain>
    </source>
</reference>
<dbReference type="Gene3D" id="3.40.50.300">
    <property type="entry name" value="P-loop containing nucleotide triphosphate hydrolases"/>
    <property type="match status" value="1"/>
</dbReference>
<dbReference type="InterPro" id="IPR003439">
    <property type="entry name" value="ABC_transporter-like_ATP-bd"/>
</dbReference>
<dbReference type="InterPro" id="IPR050835">
    <property type="entry name" value="ABC_transporter_sub-D"/>
</dbReference>